<reference evidence="2 3" key="1">
    <citation type="submission" date="2017-02" db="EMBL/GenBank/DDBJ databases">
        <title>Natronthermophilus aegyptiacus gen. nov.,sp. nov., an aerobic, extremely halophilic alkalithermophilic archaeon isolated from the athalassohaline Wadi An Natrun, Egypt.</title>
        <authorList>
            <person name="Zhao B."/>
        </authorList>
    </citation>
    <scope>NUCLEOTIDE SEQUENCE [LARGE SCALE GENOMIC DNA]</scope>
    <source>
        <strain evidence="2 3">CGMCC 1.3597</strain>
    </source>
</reference>
<dbReference type="EMBL" id="MWPH01000003">
    <property type="protein sequence ID" value="OVE83747.1"/>
    <property type="molecule type" value="Genomic_DNA"/>
</dbReference>
<dbReference type="Pfam" id="PF25942">
    <property type="entry name" value="Ig_halo"/>
    <property type="match status" value="1"/>
</dbReference>
<evidence type="ECO:0000259" key="1">
    <source>
        <dbReference type="Pfam" id="PF25942"/>
    </source>
</evidence>
<dbReference type="OrthoDB" id="382804at2157"/>
<gene>
    <name evidence="2" type="ORF">B2G88_15105</name>
</gene>
<keyword evidence="3" id="KW-1185">Reference proteome</keyword>
<evidence type="ECO:0000313" key="2">
    <source>
        <dbReference type="EMBL" id="OVE83747.1"/>
    </source>
</evidence>
<comment type="caution">
    <text evidence="2">The sequence shown here is derived from an EMBL/GenBank/DDBJ whole genome shotgun (WGS) entry which is preliminary data.</text>
</comment>
<evidence type="ECO:0000313" key="3">
    <source>
        <dbReference type="Proteomes" id="UP000196084"/>
    </source>
</evidence>
<dbReference type="AlphaFoldDB" id="A0A202E665"/>
<sequence length="251" mass="27466">MNRRKILAGIGSGVAVSLCGCLNRGTSSTREQAVEPKEYPEIPDPLSSETVVDFASDYMEVELHNSRLTDETTSLGLGCTSYLHRDTDEGFYVLANCEGSQTYDHDGDESSSQLAFFSSPIFITAQTVVTVDRDRSAVGRDPSDPAATAHEFQLVNFDETAHEVAVEISRREEPAPEAVYSETQSVDAETALTAEYDIDDPGVYEYTITLEDGTDTTDEWEYAPGDQPVAISMYVSPERTLEVAAISESLF</sequence>
<dbReference type="InterPro" id="IPR058929">
    <property type="entry name" value="Ig_halo"/>
</dbReference>
<dbReference type="PROSITE" id="PS51257">
    <property type="entry name" value="PROKAR_LIPOPROTEIN"/>
    <property type="match status" value="1"/>
</dbReference>
<dbReference type="RefSeq" id="WP_054863001.1">
    <property type="nucleotide sequence ID" value="NZ_MWPH01000003.1"/>
</dbReference>
<dbReference type="Proteomes" id="UP000196084">
    <property type="component" value="Unassembled WGS sequence"/>
</dbReference>
<accession>A0A202E665</accession>
<name>A0A202E665_9EURY</name>
<organism evidence="2 3">
    <name type="scientific">Natronolimnobius baerhuensis</name>
    <dbReference type="NCBI Taxonomy" id="253108"/>
    <lineage>
        <taxon>Archaea</taxon>
        <taxon>Methanobacteriati</taxon>
        <taxon>Methanobacteriota</taxon>
        <taxon>Stenosarchaea group</taxon>
        <taxon>Halobacteria</taxon>
        <taxon>Halobacteriales</taxon>
        <taxon>Natrialbaceae</taxon>
        <taxon>Natronolimnobius</taxon>
    </lineage>
</organism>
<protein>
    <recommendedName>
        <fullName evidence="1">Ig-like domain-containing protein</fullName>
    </recommendedName>
</protein>
<feature type="domain" description="Ig-like" evidence="1">
    <location>
        <begin position="160"/>
        <end position="232"/>
    </location>
</feature>
<proteinExistence type="predicted"/>